<protein>
    <submittedName>
        <fullName evidence="2">LuxR family transcriptional regulator</fullName>
    </submittedName>
</protein>
<organism evidence="2 3">
    <name type="scientific">Tardiphaga robiniae</name>
    <dbReference type="NCBI Taxonomy" id="943830"/>
    <lineage>
        <taxon>Bacteria</taxon>
        <taxon>Pseudomonadati</taxon>
        <taxon>Pseudomonadota</taxon>
        <taxon>Alphaproteobacteria</taxon>
        <taxon>Hyphomicrobiales</taxon>
        <taxon>Nitrobacteraceae</taxon>
        <taxon>Tardiphaga</taxon>
    </lineage>
</organism>
<dbReference type="GO" id="GO:0003677">
    <property type="term" value="F:DNA binding"/>
    <property type="evidence" value="ECO:0007669"/>
    <property type="project" value="InterPro"/>
</dbReference>
<evidence type="ECO:0000259" key="1">
    <source>
        <dbReference type="SMART" id="SM00421"/>
    </source>
</evidence>
<dbReference type="EMBL" id="CP050292">
    <property type="protein sequence ID" value="QND75298.1"/>
    <property type="molecule type" value="Genomic_DNA"/>
</dbReference>
<sequence>MAARLASPDLAESAEQLSDLIGCIYDTVLDSSSWTNAIERAMQFVGGVGASLYTKNAAMPSGHILHVVGISADYQSSYFDKYVALDPTTTVQFFAEIDEPIGIEDILPYAEFKQTRFYKEWVQPQGLADCINSVLDKSITNVAMFGVFRHERDGVADERARHRMRLIAPHIRRAVMIGRMFDLKAAEAATLADTLDGLSVGLFLVDSAARIVHANFAGHAMLDTADVLRASSGRLSARDSQADRALREALAVAGEGDSALGTRGIAMPLVGSTGERYVAHLLPLTSGARRQAGLVYSATAALVVRKADIDATSPPELIGKTFQLTPSELRVLLAIVQVGGVPEVAVALGVAETTIKTHLSRLFYKTGTRRQADLVKLFAGYATRVIG</sequence>
<name>A0A7G6U8G6_9BRAD</name>
<reference evidence="3" key="1">
    <citation type="journal article" date="2020" name="Mol. Plant Microbe">
        <title>Rhizobial microsymbionts of the narrowly endemic Oxytropis species growing in Kamchatka are characterized by significant genetic diversity and possess a set of genes that are associated with T3SS and T6SS secretion systems and can affect the development of symbiosis.</title>
        <authorList>
            <person name="Safronova V."/>
            <person name="Guro P."/>
            <person name="Sazanova A."/>
            <person name="Kuznetsova I."/>
            <person name="Belimov A."/>
            <person name="Yakubov V."/>
            <person name="Chirak E."/>
            <person name="Afonin A."/>
            <person name="Gogolev Y."/>
            <person name="Andronov E."/>
            <person name="Tikhonovich I."/>
        </authorList>
    </citation>
    <scope>NUCLEOTIDE SEQUENCE [LARGE SCALE GENOMIC DNA]</scope>
    <source>
        <strain evidence="3">581</strain>
    </source>
</reference>
<dbReference type="Proteomes" id="UP000515291">
    <property type="component" value="Chromosome"/>
</dbReference>
<accession>A0A7G6U8G6</accession>
<dbReference type="Gene3D" id="1.10.10.10">
    <property type="entry name" value="Winged helix-like DNA-binding domain superfamily/Winged helix DNA-binding domain"/>
    <property type="match status" value="1"/>
</dbReference>
<proteinExistence type="predicted"/>
<feature type="domain" description="HTH luxR-type" evidence="1">
    <location>
        <begin position="321"/>
        <end position="378"/>
    </location>
</feature>
<dbReference type="InterPro" id="IPR000792">
    <property type="entry name" value="Tscrpt_reg_LuxR_C"/>
</dbReference>
<evidence type="ECO:0000313" key="3">
    <source>
        <dbReference type="Proteomes" id="UP000515291"/>
    </source>
</evidence>
<dbReference type="InterPro" id="IPR036388">
    <property type="entry name" value="WH-like_DNA-bd_sf"/>
</dbReference>
<dbReference type="SUPFAM" id="SSF46894">
    <property type="entry name" value="C-terminal effector domain of the bipartite response regulators"/>
    <property type="match status" value="1"/>
</dbReference>
<gene>
    <name evidence="2" type="ORF">HB776_04550</name>
</gene>
<dbReference type="SMART" id="SM00421">
    <property type="entry name" value="HTH_LUXR"/>
    <property type="match status" value="1"/>
</dbReference>
<dbReference type="InterPro" id="IPR016032">
    <property type="entry name" value="Sig_transdc_resp-reg_C-effctor"/>
</dbReference>
<dbReference type="Pfam" id="PF00196">
    <property type="entry name" value="GerE"/>
    <property type="match status" value="1"/>
</dbReference>
<dbReference type="GO" id="GO:0006355">
    <property type="term" value="P:regulation of DNA-templated transcription"/>
    <property type="evidence" value="ECO:0007669"/>
    <property type="project" value="InterPro"/>
</dbReference>
<evidence type="ECO:0000313" key="2">
    <source>
        <dbReference type="EMBL" id="QND75298.1"/>
    </source>
</evidence>
<dbReference type="KEGG" id="trb:HB776_04550"/>
<dbReference type="AlphaFoldDB" id="A0A7G6U8G6"/>